<keyword evidence="2" id="KW-1185">Reference proteome</keyword>
<gene>
    <name evidence="1" type="primary">Acey_s0120.g920</name>
    <name evidence="1" type="ORF">Y032_0120g920</name>
</gene>
<proteinExistence type="predicted"/>
<evidence type="ECO:0000313" key="1">
    <source>
        <dbReference type="EMBL" id="EYB99753.1"/>
    </source>
</evidence>
<name>A0A016T9V7_9BILA</name>
<dbReference type="Proteomes" id="UP000024635">
    <property type="component" value="Unassembled WGS sequence"/>
</dbReference>
<comment type="caution">
    <text evidence="1">The sequence shown here is derived from an EMBL/GenBank/DDBJ whole genome shotgun (WGS) entry which is preliminary data.</text>
</comment>
<protein>
    <submittedName>
        <fullName evidence="1">Uncharacterized protein</fullName>
    </submittedName>
</protein>
<reference evidence="2" key="1">
    <citation type="journal article" date="2015" name="Nat. Genet.">
        <title>The genome and transcriptome of the zoonotic hookworm Ancylostoma ceylanicum identify infection-specific gene families.</title>
        <authorList>
            <person name="Schwarz E.M."/>
            <person name="Hu Y."/>
            <person name="Antoshechkin I."/>
            <person name="Miller M.M."/>
            <person name="Sternberg P.W."/>
            <person name="Aroian R.V."/>
        </authorList>
    </citation>
    <scope>NUCLEOTIDE SEQUENCE</scope>
    <source>
        <strain evidence="2">HY135</strain>
    </source>
</reference>
<dbReference type="AlphaFoldDB" id="A0A016T9V7"/>
<dbReference type="EMBL" id="JARK01001456">
    <property type="protein sequence ID" value="EYB99753.1"/>
    <property type="molecule type" value="Genomic_DNA"/>
</dbReference>
<evidence type="ECO:0000313" key="2">
    <source>
        <dbReference type="Proteomes" id="UP000024635"/>
    </source>
</evidence>
<accession>A0A016T9V7</accession>
<organism evidence="1 2">
    <name type="scientific">Ancylostoma ceylanicum</name>
    <dbReference type="NCBI Taxonomy" id="53326"/>
    <lineage>
        <taxon>Eukaryota</taxon>
        <taxon>Metazoa</taxon>
        <taxon>Ecdysozoa</taxon>
        <taxon>Nematoda</taxon>
        <taxon>Chromadorea</taxon>
        <taxon>Rhabditida</taxon>
        <taxon>Rhabditina</taxon>
        <taxon>Rhabditomorpha</taxon>
        <taxon>Strongyloidea</taxon>
        <taxon>Ancylostomatidae</taxon>
        <taxon>Ancylostomatinae</taxon>
        <taxon>Ancylostoma</taxon>
    </lineage>
</organism>
<sequence>MSNNYNGSFIKHGNGILHSDIVAVKEMNENDDNKVLHVLMSYHITCIGAIVGAEALPPFNLGRGPADHLHKRRGGDRGEAPVKKASNKTNYFRVTKKKKTIKRRTHVKEEGRNRNRCQKLEFKHSNKYM</sequence>